<dbReference type="SUPFAM" id="SSF48557">
    <property type="entry name" value="L-aspartase-like"/>
    <property type="match status" value="1"/>
</dbReference>
<comment type="miscellaneous">
    <text evidence="5">There are 2 substrate-binding sites: the catalytic A site, and the non-catalytic B site that may play a role in the transfer of substrate or product between the active site and the solvent. Alternatively, the B site may bind allosteric effectors.</text>
</comment>
<name>A0A1H6FKI3_THEAL</name>
<dbReference type="InterPro" id="IPR000362">
    <property type="entry name" value="Fumarate_lyase_fam"/>
</dbReference>
<feature type="binding site" evidence="5">
    <location>
        <begin position="300"/>
        <end position="302"/>
    </location>
    <ligand>
        <name>substrate</name>
    </ligand>
</feature>
<dbReference type="Proteomes" id="UP000222056">
    <property type="component" value="Unassembled WGS sequence"/>
</dbReference>
<comment type="catalytic activity">
    <reaction evidence="5">
        <text>(S)-malate = fumarate + H2O</text>
        <dbReference type="Rhea" id="RHEA:12460"/>
        <dbReference type="ChEBI" id="CHEBI:15377"/>
        <dbReference type="ChEBI" id="CHEBI:15589"/>
        <dbReference type="ChEBI" id="CHEBI:29806"/>
        <dbReference type="EC" id="4.2.1.2"/>
    </reaction>
</comment>
<dbReference type="InterPro" id="IPR022761">
    <property type="entry name" value="Fumarate_lyase_N"/>
</dbReference>
<dbReference type="GO" id="GO:0005737">
    <property type="term" value="C:cytoplasm"/>
    <property type="evidence" value="ECO:0007669"/>
    <property type="project" value="UniProtKB-SubCell"/>
</dbReference>
<dbReference type="STRING" id="29539.SAMN02745716_0746"/>
<dbReference type="OrthoDB" id="9802809at2"/>
<dbReference type="InterPro" id="IPR024083">
    <property type="entry name" value="Fumarase/histidase_N"/>
</dbReference>
<evidence type="ECO:0000256" key="4">
    <source>
        <dbReference type="ARBA" id="ARBA00023239"/>
    </source>
</evidence>
<dbReference type="Pfam" id="PF10415">
    <property type="entry name" value="FumaraseC_C"/>
    <property type="match status" value="1"/>
</dbReference>
<feature type="domain" description="Fumarate lyase N-terminal" evidence="6">
    <location>
        <begin position="4"/>
        <end position="318"/>
    </location>
</feature>
<organism evidence="8 9">
    <name type="scientific">Thermoleophilum album</name>
    <dbReference type="NCBI Taxonomy" id="29539"/>
    <lineage>
        <taxon>Bacteria</taxon>
        <taxon>Bacillati</taxon>
        <taxon>Actinomycetota</taxon>
        <taxon>Thermoleophilia</taxon>
        <taxon>Thermoleophilales</taxon>
        <taxon>Thermoleophilaceae</taxon>
        <taxon>Thermoleophilum</taxon>
    </lineage>
</organism>
<comment type="function">
    <text evidence="5">Involved in the TCA cycle. Catalyzes the stereospecific interconversion of fumarate to L-malate.</text>
</comment>
<reference evidence="9" key="1">
    <citation type="submission" date="2016-10" db="EMBL/GenBank/DDBJ databases">
        <authorList>
            <person name="Varghese N."/>
            <person name="Submissions S."/>
        </authorList>
    </citation>
    <scope>NUCLEOTIDE SEQUENCE [LARGE SCALE GENOMIC DNA]</scope>
    <source>
        <strain evidence="9">ATCC 35263</strain>
    </source>
</reference>
<keyword evidence="9" id="KW-1185">Reference proteome</keyword>
<dbReference type="EMBL" id="FNWJ01000001">
    <property type="protein sequence ID" value="SEH11371.1"/>
    <property type="molecule type" value="Genomic_DNA"/>
</dbReference>
<dbReference type="PRINTS" id="PR00149">
    <property type="entry name" value="FUMRATELYASE"/>
</dbReference>
<feature type="active site" description="Proton donor/acceptor" evidence="5">
    <location>
        <position position="164"/>
    </location>
</feature>
<comment type="pathway">
    <text evidence="5">Carbohydrate metabolism; tricarboxylic acid cycle; (S)-malate from fumarate: step 1/1.</text>
</comment>
<feature type="binding site" evidence="5">
    <location>
        <begin position="115"/>
        <end position="117"/>
    </location>
    <ligand>
        <name>substrate</name>
    </ligand>
</feature>
<feature type="binding site" evidence="5">
    <location>
        <begin position="84"/>
        <end position="86"/>
    </location>
    <ligand>
        <name>substrate</name>
    </ligand>
</feature>
<comment type="similarity">
    <text evidence="1 5">Belongs to the class-II fumarase/aspartase family. Fumarase subfamily.</text>
</comment>
<dbReference type="PANTHER" id="PTHR11444:SF22">
    <property type="entry name" value="FUMARATE HYDRATASE CLASS II"/>
    <property type="match status" value="1"/>
</dbReference>
<dbReference type="EC" id="4.2.1.2" evidence="5"/>
<evidence type="ECO:0000256" key="1">
    <source>
        <dbReference type="ARBA" id="ARBA00009084"/>
    </source>
</evidence>
<dbReference type="UniPathway" id="UPA00223">
    <property type="reaction ID" value="UER01007"/>
</dbReference>
<dbReference type="GO" id="GO:0006099">
    <property type="term" value="P:tricarboxylic acid cycle"/>
    <property type="evidence" value="ECO:0007669"/>
    <property type="project" value="UniProtKB-UniRule"/>
</dbReference>
<feature type="active site" evidence="5">
    <location>
        <position position="294"/>
    </location>
</feature>
<dbReference type="GO" id="GO:0004333">
    <property type="term" value="F:fumarate hydratase activity"/>
    <property type="evidence" value="ECO:0007669"/>
    <property type="project" value="UniProtKB-UniRule"/>
</dbReference>
<accession>A0A1H6FKI3</accession>
<dbReference type="FunFam" id="1.20.200.10:FF:000001">
    <property type="entry name" value="Fumarate hydratase, mitochondrial"/>
    <property type="match status" value="1"/>
</dbReference>
<evidence type="ECO:0000259" key="7">
    <source>
        <dbReference type="Pfam" id="PF10415"/>
    </source>
</evidence>
<sequence length="446" mass="47659">MTARTELWGAETRKAIENFPVSGERVPTAVVRWLGRIKAAAARVNGELGLLDPDRAERIARAADEVAAGMHDDQFPVDVFQTGSGTSSNMNANEVIARLAGDDVHPNDHVNMGQSSNDVFPTAVHLAAAAEVRDDLLPALERLERSLSAKAEEWRDVVKAGRTHMMDAVPVTLGQEFAGYAAQIRLGRERVLAALPRVLQVPLGGTATGTGLNTHPEFASRVHRKIHEQTGLEPREPLDRFEAQANRDALVELSGALRVLAVSLTKIANDLVLMGSGPRCGLAELQIPELQKGSSIMPGKVNPVIPEVVLQIANQVVGNDAAIAMAGSQGNFELNVRVPLIARNLLHSIKILASGSRLLAEKCVDGLVANVEVLRRYAESTPAIATALNPYIGYDRATEIVKEAVASQRTIREVALEKGVAEDVLDAALDLAAMARGESTAKKASA</sequence>
<feature type="domain" description="Fumarase C C-terminal" evidence="7">
    <location>
        <begin position="384"/>
        <end position="435"/>
    </location>
</feature>
<feature type="binding site" description="in site B" evidence="5">
    <location>
        <begin position="105"/>
        <end position="108"/>
    </location>
    <ligand>
        <name>substrate</name>
    </ligand>
</feature>
<dbReference type="InterPro" id="IPR018951">
    <property type="entry name" value="Fumarase_C_C"/>
</dbReference>
<dbReference type="Gene3D" id="1.10.275.10">
    <property type="entry name" value="Fumarase/aspartase (N-terminal domain)"/>
    <property type="match status" value="1"/>
</dbReference>
<dbReference type="Gene3D" id="1.20.200.10">
    <property type="entry name" value="Fumarase/aspartase (Central domain)"/>
    <property type="match status" value="1"/>
</dbReference>
<evidence type="ECO:0000256" key="3">
    <source>
        <dbReference type="ARBA" id="ARBA00022532"/>
    </source>
</evidence>
<dbReference type="InterPro" id="IPR005677">
    <property type="entry name" value="Fum_hydII"/>
</dbReference>
<keyword evidence="4 5" id="KW-0456">Lyase</keyword>
<dbReference type="AlphaFoldDB" id="A0A1H6FKI3"/>
<dbReference type="Pfam" id="PF00206">
    <property type="entry name" value="Lyase_1"/>
    <property type="match status" value="1"/>
</dbReference>
<comment type="subcellular location">
    <subcellularLocation>
        <location evidence="5">Cytoplasm</location>
    </subcellularLocation>
</comment>
<evidence type="ECO:0000256" key="2">
    <source>
        <dbReference type="ARBA" id="ARBA00022490"/>
    </source>
</evidence>
<keyword evidence="2 5" id="KW-0963">Cytoplasm</keyword>
<feature type="site" description="Important for catalytic activity" evidence="5">
    <location>
        <position position="307"/>
    </location>
</feature>
<feature type="binding site" evidence="5">
    <location>
        <position position="163"/>
    </location>
    <ligand>
        <name>substrate</name>
    </ligand>
</feature>
<dbReference type="Gene3D" id="1.10.40.30">
    <property type="entry name" value="Fumarase/aspartase (C-terminal domain)"/>
    <property type="match status" value="1"/>
</dbReference>
<evidence type="ECO:0000313" key="8">
    <source>
        <dbReference type="EMBL" id="SEH11371.1"/>
    </source>
</evidence>
<keyword evidence="3 5" id="KW-0816">Tricarboxylic acid cycle</keyword>
<dbReference type="RefSeq" id="WP_093116322.1">
    <property type="nucleotide sequence ID" value="NZ_FNWJ01000001.1"/>
</dbReference>
<dbReference type="GO" id="GO:0006106">
    <property type="term" value="P:fumarate metabolic process"/>
    <property type="evidence" value="ECO:0007669"/>
    <property type="project" value="InterPro"/>
</dbReference>
<evidence type="ECO:0000313" key="9">
    <source>
        <dbReference type="Proteomes" id="UP000222056"/>
    </source>
</evidence>
<protein>
    <recommendedName>
        <fullName evidence="5">Fumarate hydratase class II</fullName>
        <shortName evidence="5">Fumarase C</shortName>
        <ecNumber evidence="5">4.2.1.2</ecNumber>
    </recommendedName>
    <alternativeName>
        <fullName evidence="5">Aerobic fumarase</fullName>
    </alternativeName>
    <alternativeName>
        <fullName evidence="5">Iron-independent fumarase</fullName>
    </alternativeName>
</protein>
<proteinExistence type="inferred from homology"/>
<dbReference type="InterPro" id="IPR020557">
    <property type="entry name" value="Fumarate_lyase_CS"/>
</dbReference>
<comment type="subunit">
    <text evidence="5">Homotetramer.</text>
</comment>
<dbReference type="PROSITE" id="PS00163">
    <property type="entry name" value="FUMARATE_LYASES"/>
    <property type="match status" value="1"/>
</dbReference>
<gene>
    <name evidence="5" type="primary">fumC</name>
    <name evidence="8" type="ORF">SAMN02745716_0746</name>
</gene>
<dbReference type="PRINTS" id="PR00145">
    <property type="entry name" value="ARGSUCLYASE"/>
</dbReference>
<evidence type="ECO:0000259" key="6">
    <source>
        <dbReference type="Pfam" id="PF00206"/>
    </source>
</evidence>
<dbReference type="HAMAP" id="MF_00743">
    <property type="entry name" value="FumaraseC"/>
    <property type="match status" value="1"/>
</dbReference>
<dbReference type="PANTHER" id="PTHR11444">
    <property type="entry name" value="ASPARTATEAMMONIA/ARGININOSUCCINATE/ADENYLOSUCCINATE LYASE"/>
    <property type="match status" value="1"/>
</dbReference>
<feature type="binding site" evidence="5">
    <location>
        <position position="295"/>
    </location>
    <ligand>
        <name>substrate</name>
    </ligand>
</feature>
<dbReference type="InterPro" id="IPR008948">
    <property type="entry name" value="L-Aspartase-like"/>
</dbReference>
<evidence type="ECO:0000256" key="5">
    <source>
        <dbReference type="HAMAP-Rule" id="MF_00743"/>
    </source>
</evidence>